<sequence length="289" mass="32238">MPKMIEISNLCKKYGKLMAVNNLNLQVKKGEMFGFLGPNGAGKSTTIRILTTLTRPTSGRVLVGGYDVSAQPDKVKTQFGIVQQHMSLDRDLTVRENLELHARLRHFSREQTRQAIDEALKFSGLSSRANSLIDTLSGGQKRRVQIARCLMHNPQLVFLDEPTVGLDAQTRRDLWDLIRRLNTMGITIFLTTHYIEEAESLCDRVGIVHHGQMIAVDTPEALRCSLGGYAVETNRDHCTEYDYFETDAQARDFAQSIGPNTGSILIRKTNLEDVFVELTGQKSSLGNGA</sequence>
<dbReference type="EMBL" id="AP017649">
    <property type="protein sequence ID" value="BAZ97954.1"/>
    <property type="molecule type" value="Genomic_DNA"/>
</dbReference>
<keyword evidence="4" id="KW-1003">Cell membrane</keyword>
<dbReference type="InterPro" id="IPR027417">
    <property type="entry name" value="P-loop_NTPase"/>
</dbReference>
<dbReference type="InterPro" id="IPR017871">
    <property type="entry name" value="ABC_transporter-like_CS"/>
</dbReference>
<dbReference type="FunFam" id="3.40.50.300:FF:000589">
    <property type="entry name" value="ABC transporter, ATP-binding subunit"/>
    <property type="match status" value="1"/>
</dbReference>
<dbReference type="PANTHER" id="PTHR42711:SF5">
    <property type="entry name" value="ABC TRANSPORTER ATP-BINDING PROTEIN NATA"/>
    <property type="match status" value="1"/>
</dbReference>
<evidence type="ECO:0000256" key="6">
    <source>
        <dbReference type="ARBA" id="ARBA00022840"/>
    </source>
</evidence>
<dbReference type="SMART" id="SM00382">
    <property type="entry name" value="AAA"/>
    <property type="match status" value="1"/>
</dbReference>
<evidence type="ECO:0000256" key="3">
    <source>
        <dbReference type="ARBA" id="ARBA00022448"/>
    </source>
</evidence>
<keyword evidence="3" id="KW-0813">Transport</keyword>
<feature type="domain" description="ABC transporter" evidence="9">
    <location>
        <begin position="5"/>
        <end position="235"/>
    </location>
</feature>
<organism evidence="10 11">
    <name type="scientific">Dehalococcoides mccartyi</name>
    <dbReference type="NCBI Taxonomy" id="61435"/>
    <lineage>
        <taxon>Bacteria</taxon>
        <taxon>Bacillati</taxon>
        <taxon>Chloroflexota</taxon>
        <taxon>Dehalococcoidia</taxon>
        <taxon>Dehalococcoidales</taxon>
        <taxon>Dehalococcoidaceae</taxon>
        <taxon>Dehalococcoides</taxon>
    </lineage>
</organism>
<proteinExistence type="inferred from homology"/>
<dbReference type="SUPFAM" id="SSF52540">
    <property type="entry name" value="P-loop containing nucleoside triphosphate hydrolases"/>
    <property type="match status" value="1"/>
</dbReference>
<dbReference type="InterPro" id="IPR050763">
    <property type="entry name" value="ABC_transporter_ATP-binding"/>
</dbReference>
<keyword evidence="5" id="KW-0547">Nucleotide-binding</keyword>
<evidence type="ECO:0000259" key="9">
    <source>
        <dbReference type="PROSITE" id="PS50893"/>
    </source>
</evidence>
<evidence type="ECO:0000256" key="2">
    <source>
        <dbReference type="ARBA" id="ARBA00005417"/>
    </source>
</evidence>
<evidence type="ECO:0000256" key="7">
    <source>
        <dbReference type="ARBA" id="ARBA00022967"/>
    </source>
</evidence>
<accession>A0AB33HY27</accession>
<gene>
    <name evidence="10" type="ORF">DEHALATV1_1326</name>
</gene>
<dbReference type="PROSITE" id="PS00211">
    <property type="entry name" value="ABC_TRANSPORTER_1"/>
    <property type="match status" value="1"/>
</dbReference>
<dbReference type="GO" id="GO:0016887">
    <property type="term" value="F:ATP hydrolysis activity"/>
    <property type="evidence" value="ECO:0007669"/>
    <property type="project" value="InterPro"/>
</dbReference>
<dbReference type="Gene3D" id="3.40.50.300">
    <property type="entry name" value="P-loop containing nucleotide triphosphate hydrolases"/>
    <property type="match status" value="1"/>
</dbReference>
<evidence type="ECO:0000256" key="5">
    <source>
        <dbReference type="ARBA" id="ARBA00022741"/>
    </source>
</evidence>
<evidence type="ECO:0000256" key="8">
    <source>
        <dbReference type="ARBA" id="ARBA00023136"/>
    </source>
</evidence>
<dbReference type="PANTHER" id="PTHR42711">
    <property type="entry name" value="ABC TRANSPORTER ATP-BINDING PROTEIN"/>
    <property type="match status" value="1"/>
</dbReference>
<dbReference type="AlphaFoldDB" id="A0AB33HY27"/>
<evidence type="ECO:0000313" key="11">
    <source>
        <dbReference type="Proteomes" id="UP000218257"/>
    </source>
</evidence>
<dbReference type="GO" id="GO:0005524">
    <property type="term" value="F:ATP binding"/>
    <property type="evidence" value="ECO:0007669"/>
    <property type="project" value="UniProtKB-KW"/>
</dbReference>
<comment type="subcellular location">
    <subcellularLocation>
        <location evidence="1">Cell membrane</location>
    </subcellularLocation>
</comment>
<dbReference type="InterPro" id="IPR003439">
    <property type="entry name" value="ABC_transporter-like_ATP-bd"/>
</dbReference>
<dbReference type="GO" id="GO:0005886">
    <property type="term" value="C:plasma membrane"/>
    <property type="evidence" value="ECO:0007669"/>
    <property type="project" value="UniProtKB-SubCell"/>
</dbReference>
<keyword evidence="7" id="KW-1278">Translocase</keyword>
<dbReference type="Pfam" id="PF00005">
    <property type="entry name" value="ABC_tran"/>
    <property type="match status" value="1"/>
</dbReference>
<reference evidence="10 11" key="1">
    <citation type="journal article" date="2017" name="Sci. Rep.">
        <title>Isolation and genomic characterization of a Dehalococcoides strain suggests genomic rearrangement during culture.</title>
        <authorList>
            <person name="Yohda M."/>
            <person name="Ikegami K."/>
            <person name="Aita Y."/>
            <person name="Kitajima M."/>
            <person name="Takechi A."/>
            <person name="Iwamoto M."/>
            <person name="Fukuda T."/>
            <person name="Tamura N."/>
            <person name="Shibasaki J."/>
            <person name="Koike S."/>
            <person name="Komatsu D."/>
            <person name="Miyagi S."/>
            <person name="Nishimura M."/>
            <person name="Uchino Y."/>
            <person name="Shiroma A."/>
            <person name="Shimoji M."/>
            <person name="Tamotsu H."/>
            <person name="Ashimine N."/>
            <person name="Shinzato M."/>
            <person name="Ohki S."/>
            <person name="Nakano K."/>
            <person name="Teruya K."/>
            <person name="Satou K."/>
            <person name="Hirano T."/>
            <person name="Yagi O."/>
        </authorList>
    </citation>
    <scope>NUCLEOTIDE SEQUENCE [LARGE SCALE GENOMIC DNA]</scope>
    <source>
        <strain evidence="10 11">UCH-ATV1</strain>
    </source>
</reference>
<keyword evidence="6 10" id="KW-0067">ATP-binding</keyword>
<dbReference type="InterPro" id="IPR003593">
    <property type="entry name" value="AAA+_ATPase"/>
</dbReference>
<comment type="similarity">
    <text evidence="2">Belongs to the ABC transporter superfamily.</text>
</comment>
<dbReference type="PROSITE" id="PS50893">
    <property type="entry name" value="ABC_TRANSPORTER_2"/>
    <property type="match status" value="1"/>
</dbReference>
<protein>
    <submittedName>
        <fullName evidence="10">ABC transporter, ATP-binding protein</fullName>
    </submittedName>
</protein>
<evidence type="ECO:0000256" key="1">
    <source>
        <dbReference type="ARBA" id="ARBA00004236"/>
    </source>
</evidence>
<name>A0AB33HY27_9CHLR</name>
<evidence type="ECO:0000256" key="4">
    <source>
        <dbReference type="ARBA" id="ARBA00022475"/>
    </source>
</evidence>
<dbReference type="Proteomes" id="UP000218257">
    <property type="component" value="Chromosome"/>
</dbReference>
<evidence type="ECO:0000313" key="10">
    <source>
        <dbReference type="EMBL" id="BAZ97954.1"/>
    </source>
</evidence>
<keyword evidence="8" id="KW-0472">Membrane</keyword>